<dbReference type="GO" id="GO:0004301">
    <property type="term" value="F:epoxide hydrolase activity"/>
    <property type="evidence" value="ECO:0007669"/>
    <property type="project" value="TreeGrafter"/>
</dbReference>
<comment type="similarity">
    <text evidence="1">Belongs to the peptidase S33 family.</text>
</comment>
<reference evidence="6" key="1">
    <citation type="journal article" date="2016" name="Genome Announc.">
        <title>Draft genome sequences of fungus Aspergillus calidoustus.</title>
        <authorList>
            <person name="Horn F."/>
            <person name="Linde J."/>
            <person name="Mattern D.J."/>
            <person name="Walther G."/>
            <person name="Guthke R."/>
            <person name="Scherlach K."/>
            <person name="Martin K."/>
            <person name="Brakhage A.A."/>
            <person name="Petzke L."/>
            <person name="Valiante V."/>
        </authorList>
    </citation>
    <scope>NUCLEOTIDE SEQUENCE [LARGE SCALE GENOMIC DNA]</scope>
    <source>
        <strain evidence="6">SF006504</strain>
    </source>
</reference>
<evidence type="ECO:0000313" key="6">
    <source>
        <dbReference type="Proteomes" id="UP000054771"/>
    </source>
</evidence>
<dbReference type="PANTHER" id="PTHR21661:SF35">
    <property type="entry name" value="EPOXIDE HYDROLASE"/>
    <property type="match status" value="1"/>
</dbReference>
<keyword evidence="2" id="KW-0058">Aromatic hydrocarbons catabolism</keyword>
<dbReference type="Pfam" id="PF06441">
    <property type="entry name" value="EHN"/>
    <property type="match status" value="1"/>
</dbReference>
<gene>
    <name evidence="5" type="ORF">ASPCAL02057</name>
</gene>
<keyword evidence="3" id="KW-0378">Hydrolase</keyword>
<evidence type="ECO:0000256" key="3">
    <source>
        <dbReference type="ARBA" id="ARBA00022801"/>
    </source>
</evidence>
<dbReference type="GO" id="GO:0097176">
    <property type="term" value="P:epoxide metabolic process"/>
    <property type="evidence" value="ECO:0007669"/>
    <property type="project" value="TreeGrafter"/>
</dbReference>
<dbReference type="EMBL" id="CDMC01000002">
    <property type="protein sequence ID" value="CEN59612.1"/>
    <property type="molecule type" value="Genomic_DNA"/>
</dbReference>
<dbReference type="SUPFAM" id="SSF53474">
    <property type="entry name" value="alpha/beta-Hydrolases"/>
    <property type="match status" value="1"/>
</dbReference>
<dbReference type="InterPro" id="IPR010497">
    <property type="entry name" value="Epoxide_hydro_N"/>
</dbReference>
<keyword evidence="6" id="KW-1185">Reference proteome</keyword>
<evidence type="ECO:0000313" key="5">
    <source>
        <dbReference type="EMBL" id="CEN59612.1"/>
    </source>
</evidence>
<organism evidence="5 6">
    <name type="scientific">Aspergillus calidoustus</name>
    <dbReference type="NCBI Taxonomy" id="454130"/>
    <lineage>
        <taxon>Eukaryota</taxon>
        <taxon>Fungi</taxon>
        <taxon>Dikarya</taxon>
        <taxon>Ascomycota</taxon>
        <taxon>Pezizomycotina</taxon>
        <taxon>Eurotiomycetes</taxon>
        <taxon>Eurotiomycetidae</taxon>
        <taxon>Eurotiales</taxon>
        <taxon>Aspergillaceae</taxon>
        <taxon>Aspergillus</taxon>
        <taxon>Aspergillus subgen. Nidulantes</taxon>
    </lineage>
</organism>
<evidence type="ECO:0000259" key="4">
    <source>
        <dbReference type="Pfam" id="PF06441"/>
    </source>
</evidence>
<dbReference type="OrthoDB" id="7130006at2759"/>
<evidence type="ECO:0000256" key="1">
    <source>
        <dbReference type="ARBA" id="ARBA00010088"/>
    </source>
</evidence>
<dbReference type="Proteomes" id="UP000054771">
    <property type="component" value="Unassembled WGS sequence"/>
</dbReference>
<dbReference type="PANTHER" id="PTHR21661">
    <property type="entry name" value="EPOXIDE HYDROLASE 1-RELATED"/>
    <property type="match status" value="1"/>
</dbReference>
<dbReference type="Gene3D" id="3.40.50.1820">
    <property type="entry name" value="alpha/beta hydrolase"/>
    <property type="match status" value="1"/>
</dbReference>
<dbReference type="AlphaFoldDB" id="A0A0U5HEA3"/>
<protein>
    <recommendedName>
        <fullName evidence="4">Epoxide hydrolase N-terminal domain-containing protein</fullName>
    </recommendedName>
</protein>
<proteinExistence type="inferred from homology"/>
<evidence type="ECO:0000256" key="2">
    <source>
        <dbReference type="ARBA" id="ARBA00022797"/>
    </source>
</evidence>
<dbReference type="InterPro" id="IPR029058">
    <property type="entry name" value="AB_hydrolase_fold"/>
</dbReference>
<accession>A0A0U5HEA3</accession>
<feature type="domain" description="Epoxide hydrolase N-terminal" evidence="4">
    <location>
        <begin position="7"/>
        <end position="117"/>
    </location>
</feature>
<name>A0A0U5HEA3_ASPCI</name>
<dbReference type="STRING" id="454130.A0A0U5HEA3"/>
<sequence length="117" mass="13633">MTTSADIREFKVDIPREEVERLKRKLNDTRLPGREIMPGAGTLYGVFLKLYFKVSDEHLTPGHELLEQWRHNFDWYKAQGQINEYPHYLCSIEGLDIHFLHACAENPNAIPLLLVRG</sequence>